<dbReference type="Gene3D" id="2.130.10.10">
    <property type="entry name" value="YVTN repeat-like/Quinoprotein amine dehydrogenase"/>
    <property type="match status" value="1"/>
</dbReference>
<evidence type="ECO:0000256" key="1">
    <source>
        <dbReference type="ARBA" id="ARBA00021125"/>
    </source>
</evidence>
<evidence type="ECO:0000256" key="4">
    <source>
        <dbReference type="PROSITE-ProRule" id="PRU00221"/>
    </source>
</evidence>
<keyword evidence="2 4" id="KW-0853">WD repeat</keyword>
<dbReference type="InterPro" id="IPR001680">
    <property type="entry name" value="WD40_rpt"/>
</dbReference>
<accession>A0A8C4QSY8</accession>
<dbReference type="PANTHER" id="PTHR22889">
    <property type="entry name" value="WD REPEAT-CONTAINING PROTEIN 89"/>
    <property type="match status" value="1"/>
</dbReference>
<dbReference type="SUPFAM" id="SSF50978">
    <property type="entry name" value="WD40 repeat-like"/>
    <property type="match status" value="1"/>
</dbReference>
<dbReference type="InterPro" id="IPR015943">
    <property type="entry name" value="WD40/YVTN_repeat-like_dom_sf"/>
</dbReference>
<dbReference type="AlphaFoldDB" id="A0A8C4QSY8"/>
<reference evidence="5" key="2">
    <citation type="submission" date="2025-09" db="UniProtKB">
        <authorList>
            <consortium name="Ensembl"/>
        </authorList>
    </citation>
    <scope>IDENTIFICATION</scope>
</reference>
<dbReference type="Ensembl" id="ENSEBUT00000020491.1">
    <property type="protein sequence ID" value="ENSEBUP00000019915.1"/>
    <property type="gene ID" value="ENSEBUG00000012369.1"/>
</dbReference>
<evidence type="ECO:0000256" key="2">
    <source>
        <dbReference type="ARBA" id="ARBA00022574"/>
    </source>
</evidence>
<reference evidence="5" key="1">
    <citation type="submission" date="2025-08" db="UniProtKB">
        <authorList>
            <consortium name="Ensembl"/>
        </authorList>
    </citation>
    <scope>IDENTIFICATION</scope>
</reference>
<dbReference type="PANTHER" id="PTHR22889:SF0">
    <property type="entry name" value="WD REPEAT-CONTAINING PROTEIN 89"/>
    <property type="match status" value="1"/>
</dbReference>
<keyword evidence="3" id="KW-0677">Repeat</keyword>
<evidence type="ECO:0000313" key="5">
    <source>
        <dbReference type="Ensembl" id="ENSEBUP00000019915.1"/>
    </source>
</evidence>
<evidence type="ECO:0000313" key="6">
    <source>
        <dbReference type="Proteomes" id="UP000694388"/>
    </source>
</evidence>
<evidence type="ECO:0000256" key="3">
    <source>
        <dbReference type="ARBA" id="ARBA00022737"/>
    </source>
</evidence>
<name>A0A8C4QSY8_EPTBU</name>
<dbReference type="Pfam" id="PF00400">
    <property type="entry name" value="WD40"/>
    <property type="match status" value="1"/>
</dbReference>
<proteinExistence type="predicted"/>
<dbReference type="PROSITE" id="PS50082">
    <property type="entry name" value="WD_REPEATS_2"/>
    <property type="match status" value="1"/>
</dbReference>
<organism evidence="5 6">
    <name type="scientific">Eptatretus burgeri</name>
    <name type="common">Inshore hagfish</name>
    <dbReference type="NCBI Taxonomy" id="7764"/>
    <lineage>
        <taxon>Eukaryota</taxon>
        <taxon>Metazoa</taxon>
        <taxon>Chordata</taxon>
        <taxon>Craniata</taxon>
        <taxon>Vertebrata</taxon>
        <taxon>Cyclostomata</taxon>
        <taxon>Myxini</taxon>
        <taxon>Myxiniformes</taxon>
        <taxon>Myxinidae</taxon>
        <taxon>Eptatretinae</taxon>
        <taxon>Eptatretus</taxon>
    </lineage>
</organism>
<protein>
    <recommendedName>
        <fullName evidence="1">WD repeat-containing protein 89</fullName>
    </recommendedName>
</protein>
<keyword evidence="6" id="KW-1185">Reference proteome</keyword>
<sequence>MQDFPTQLRCAAVADFCRPDEPRPYVLHIDASGDQLAAGCSDGRSWLLDPVSLRHIRCYESPWNSVSVALDLERTESRGAWKGPSTHGVYCWDTRVPGNYPMASFQSYPRQTLASFDVNATQLLLTAGTELQDEDAFVLFWDVRAGRRGSNQALEPMGVYGESHSNDITQMCFHPTFRDHLATGSADGLVNVFDLQQPMEEHALSVTCNSESSVASIAWEEAANGEGRLFCTTHTEGLWLWNIGPEGEGRTEDFHVEDVRRKVRVELAYLVGGFSAAQDEGLIVVGGASTGHIHLLQLQKEGLVPLLQFLSPKPKTLTDCAPVRCFHWFEGTGAESKLVTGDEDGQLVLWSVGENSSESLKRSCDQRKPTGTADSILK</sequence>
<dbReference type="Proteomes" id="UP000694388">
    <property type="component" value="Unplaced"/>
</dbReference>
<dbReference type="OMA" id="NDGPVAF"/>
<dbReference type="InterPro" id="IPR039328">
    <property type="entry name" value="WDR89"/>
</dbReference>
<feature type="repeat" description="WD" evidence="4">
    <location>
        <begin position="161"/>
        <end position="203"/>
    </location>
</feature>
<dbReference type="SMART" id="SM00320">
    <property type="entry name" value="WD40"/>
    <property type="match status" value="2"/>
</dbReference>
<dbReference type="InterPro" id="IPR036322">
    <property type="entry name" value="WD40_repeat_dom_sf"/>
</dbReference>
<dbReference type="GeneTree" id="ENSGT00390000006996"/>